<reference evidence="2 3" key="1">
    <citation type="submission" date="2021-05" db="EMBL/GenBank/DDBJ databases">
        <title>Genome Assembly of Synthetic Allotetraploid Brassica napus Reveals Homoeologous Exchanges between Subgenomes.</title>
        <authorList>
            <person name="Davis J.T."/>
        </authorList>
    </citation>
    <scope>NUCLEOTIDE SEQUENCE [LARGE SCALE GENOMIC DNA]</scope>
    <source>
        <strain evidence="3">cv. Da-Ae</strain>
        <tissue evidence="2">Seedling</tissue>
    </source>
</reference>
<dbReference type="EMBL" id="JAGKQM010000002">
    <property type="protein sequence ID" value="KAH0938642.1"/>
    <property type="molecule type" value="Genomic_DNA"/>
</dbReference>
<gene>
    <name evidence="2" type="ORF">HID58_006103</name>
</gene>
<keyword evidence="1" id="KW-0472">Membrane</keyword>
<protein>
    <submittedName>
        <fullName evidence="2">Uncharacterized protein</fullName>
    </submittedName>
</protein>
<name>A0ABQ8EAJ7_BRANA</name>
<accession>A0ABQ8EAJ7</accession>
<sequence length="79" mass="8721">MESTHLSGKEIVPANQDESVSIFVLTPMLLLHSSVSCGSRLFFFFLLCIFFSATLLCSLFSATLLCSLLGHFFLDPICL</sequence>
<keyword evidence="1" id="KW-1133">Transmembrane helix</keyword>
<keyword evidence="3" id="KW-1185">Reference proteome</keyword>
<keyword evidence="1" id="KW-0812">Transmembrane</keyword>
<evidence type="ECO:0000256" key="1">
    <source>
        <dbReference type="SAM" id="Phobius"/>
    </source>
</evidence>
<comment type="caution">
    <text evidence="2">The sequence shown here is derived from an EMBL/GenBank/DDBJ whole genome shotgun (WGS) entry which is preliminary data.</text>
</comment>
<proteinExistence type="predicted"/>
<dbReference type="Proteomes" id="UP000824890">
    <property type="component" value="Unassembled WGS sequence"/>
</dbReference>
<evidence type="ECO:0000313" key="2">
    <source>
        <dbReference type="EMBL" id="KAH0938642.1"/>
    </source>
</evidence>
<organism evidence="2 3">
    <name type="scientific">Brassica napus</name>
    <name type="common">Rape</name>
    <dbReference type="NCBI Taxonomy" id="3708"/>
    <lineage>
        <taxon>Eukaryota</taxon>
        <taxon>Viridiplantae</taxon>
        <taxon>Streptophyta</taxon>
        <taxon>Embryophyta</taxon>
        <taxon>Tracheophyta</taxon>
        <taxon>Spermatophyta</taxon>
        <taxon>Magnoliopsida</taxon>
        <taxon>eudicotyledons</taxon>
        <taxon>Gunneridae</taxon>
        <taxon>Pentapetalae</taxon>
        <taxon>rosids</taxon>
        <taxon>malvids</taxon>
        <taxon>Brassicales</taxon>
        <taxon>Brassicaceae</taxon>
        <taxon>Brassiceae</taxon>
        <taxon>Brassica</taxon>
    </lineage>
</organism>
<feature type="transmembrane region" description="Helical" evidence="1">
    <location>
        <begin position="41"/>
        <end position="74"/>
    </location>
</feature>
<evidence type="ECO:0000313" key="3">
    <source>
        <dbReference type="Proteomes" id="UP000824890"/>
    </source>
</evidence>